<dbReference type="OrthoDB" id="4951845at2759"/>
<reference evidence="4" key="1">
    <citation type="submission" date="2022-01" db="EMBL/GenBank/DDBJ databases">
        <authorList>
            <person name="King R."/>
        </authorList>
    </citation>
    <scope>NUCLEOTIDE SEQUENCE</scope>
</reference>
<evidence type="ECO:0000256" key="2">
    <source>
        <dbReference type="ARBA" id="ARBA00023002"/>
    </source>
</evidence>
<keyword evidence="2" id="KW-0560">Oxidoreductase</keyword>
<evidence type="ECO:0000256" key="1">
    <source>
        <dbReference type="ARBA" id="ARBA00011067"/>
    </source>
</evidence>
<accession>A0A9N9MGD3</accession>
<evidence type="ECO:0000259" key="3">
    <source>
        <dbReference type="PROSITE" id="PS50405"/>
    </source>
</evidence>
<keyword evidence="5" id="KW-1185">Reference proteome</keyword>
<dbReference type="Proteomes" id="UP001152799">
    <property type="component" value="Chromosome 10"/>
</dbReference>
<dbReference type="Pfam" id="PF13410">
    <property type="entry name" value="GST_C_2"/>
    <property type="match status" value="1"/>
</dbReference>
<dbReference type="Gene3D" id="1.20.1050.10">
    <property type="match status" value="1"/>
</dbReference>
<evidence type="ECO:0000313" key="5">
    <source>
        <dbReference type="Proteomes" id="UP001152799"/>
    </source>
</evidence>
<organism evidence="4 5">
    <name type="scientific">Ceutorhynchus assimilis</name>
    <name type="common">cabbage seed weevil</name>
    <dbReference type="NCBI Taxonomy" id="467358"/>
    <lineage>
        <taxon>Eukaryota</taxon>
        <taxon>Metazoa</taxon>
        <taxon>Ecdysozoa</taxon>
        <taxon>Arthropoda</taxon>
        <taxon>Hexapoda</taxon>
        <taxon>Insecta</taxon>
        <taxon>Pterygota</taxon>
        <taxon>Neoptera</taxon>
        <taxon>Endopterygota</taxon>
        <taxon>Coleoptera</taxon>
        <taxon>Polyphaga</taxon>
        <taxon>Cucujiformia</taxon>
        <taxon>Curculionidae</taxon>
        <taxon>Ceutorhynchinae</taxon>
        <taxon>Ceutorhynchus</taxon>
    </lineage>
</organism>
<dbReference type="GO" id="GO:0045174">
    <property type="term" value="F:glutathione dehydrogenase (ascorbate) activity"/>
    <property type="evidence" value="ECO:0007669"/>
    <property type="project" value="UniProtKB-ARBA"/>
</dbReference>
<dbReference type="InterPro" id="IPR036282">
    <property type="entry name" value="Glutathione-S-Trfase_C_sf"/>
</dbReference>
<dbReference type="SUPFAM" id="SSF47616">
    <property type="entry name" value="GST C-terminal domain-like"/>
    <property type="match status" value="1"/>
</dbReference>
<dbReference type="GO" id="GO:0005737">
    <property type="term" value="C:cytoplasm"/>
    <property type="evidence" value="ECO:0007669"/>
    <property type="project" value="TreeGrafter"/>
</dbReference>
<name>A0A9N9MGD3_9CUCU</name>
<dbReference type="EMBL" id="OU892286">
    <property type="protein sequence ID" value="CAG9761796.1"/>
    <property type="molecule type" value="Genomic_DNA"/>
</dbReference>
<proteinExistence type="inferred from homology"/>
<sequence length="175" mass="19968">MSSKHLTKGKFCGTTKSPKPCAPLFDAILPLKSKDEELIEKIGPAEGVFAKCLFGSEQKSLEQWARELVEVLQPLENELALRGGKFFGGEHPNMVDYMLWPWGERASTIAIKYKEKLPLQDTQIPTLRKWRKTMLEDPVAAELYLGPEMFWKVAECKLKNTEPNYDLILNKILMV</sequence>
<dbReference type="GO" id="GO:0006749">
    <property type="term" value="P:glutathione metabolic process"/>
    <property type="evidence" value="ECO:0007669"/>
    <property type="project" value="TreeGrafter"/>
</dbReference>
<protein>
    <recommendedName>
        <fullName evidence="3">GST C-terminal domain-containing protein</fullName>
    </recommendedName>
</protein>
<dbReference type="FunFam" id="1.20.1050.10:FF:000009">
    <property type="entry name" value="Glutathione S-transferase omega-1"/>
    <property type="match status" value="1"/>
</dbReference>
<dbReference type="InterPro" id="IPR050983">
    <property type="entry name" value="GST_Omega/HSP26"/>
</dbReference>
<dbReference type="AlphaFoldDB" id="A0A9N9MGD3"/>
<gene>
    <name evidence="4" type="ORF">CEUTPL_LOCUS2489</name>
</gene>
<feature type="domain" description="GST C-terminal" evidence="3">
    <location>
        <begin position="26"/>
        <end position="167"/>
    </location>
</feature>
<comment type="similarity">
    <text evidence="1">Belongs to the GST superfamily. Omega family.</text>
</comment>
<dbReference type="PROSITE" id="PS50405">
    <property type="entry name" value="GST_CTER"/>
    <property type="match status" value="1"/>
</dbReference>
<evidence type="ECO:0000313" key="4">
    <source>
        <dbReference type="EMBL" id="CAG9761796.1"/>
    </source>
</evidence>
<dbReference type="PANTHER" id="PTHR43968">
    <property type="match status" value="1"/>
</dbReference>
<dbReference type="PANTHER" id="PTHR43968:SF6">
    <property type="entry name" value="GLUTATHIONE S-TRANSFERASE OMEGA"/>
    <property type="match status" value="1"/>
</dbReference>
<dbReference type="GO" id="GO:0004364">
    <property type="term" value="F:glutathione transferase activity"/>
    <property type="evidence" value="ECO:0007669"/>
    <property type="project" value="TreeGrafter"/>
</dbReference>
<dbReference type="InterPro" id="IPR010987">
    <property type="entry name" value="Glutathione-S-Trfase_C-like"/>
</dbReference>